<organism evidence="2 3">
    <name type="scientific">Terfezia boudieri ATCC MYA-4762</name>
    <dbReference type="NCBI Taxonomy" id="1051890"/>
    <lineage>
        <taxon>Eukaryota</taxon>
        <taxon>Fungi</taxon>
        <taxon>Dikarya</taxon>
        <taxon>Ascomycota</taxon>
        <taxon>Pezizomycotina</taxon>
        <taxon>Pezizomycetes</taxon>
        <taxon>Pezizales</taxon>
        <taxon>Pezizaceae</taxon>
        <taxon>Terfezia</taxon>
    </lineage>
</organism>
<dbReference type="AlphaFoldDB" id="A0A3N4LMX5"/>
<dbReference type="Proteomes" id="UP000267821">
    <property type="component" value="Unassembled WGS sequence"/>
</dbReference>
<evidence type="ECO:0000313" key="2">
    <source>
        <dbReference type="EMBL" id="RPB19315.1"/>
    </source>
</evidence>
<evidence type="ECO:0000313" key="3">
    <source>
        <dbReference type="Proteomes" id="UP000267821"/>
    </source>
</evidence>
<dbReference type="OrthoDB" id="5507190at2759"/>
<feature type="compositionally biased region" description="Basic and acidic residues" evidence="1">
    <location>
        <begin position="56"/>
        <end position="72"/>
    </location>
</feature>
<reference evidence="2 3" key="1">
    <citation type="journal article" date="2018" name="Nat. Ecol. Evol.">
        <title>Pezizomycetes genomes reveal the molecular basis of ectomycorrhizal truffle lifestyle.</title>
        <authorList>
            <person name="Murat C."/>
            <person name="Payen T."/>
            <person name="Noel B."/>
            <person name="Kuo A."/>
            <person name="Morin E."/>
            <person name="Chen J."/>
            <person name="Kohler A."/>
            <person name="Krizsan K."/>
            <person name="Balestrini R."/>
            <person name="Da Silva C."/>
            <person name="Montanini B."/>
            <person name="Hainaut M."/>
            <person name="Levati E."/>
            <person name="Barry K.W."/>
            <person name="Belfiori B."/>
            <person name="Cichocki N."/>
            <person name="Clum A."/>
            <person name="Dockter R.B."/>
            <person name="Fauchery L."/>
            <person name="Guy J."/>
            <person name="Iotti M."/>
            <person name="Le Tacon F."/>
            <person name="Lindquist E.A."/>
            <person name="Lipzen A."/>
            <person name="Malagnac F."/>
            <person name="Mello A."/>
            <person name="Molinier V."/>
            <person name="Miyauchi S."/>
            <person name="Poulain J."/>
            <person name="Riccioni C."/>
            <person name="Rubini A."/>
            <person name="Sitrit Y."/>
            <person name="Splivallo R."/>
            <person name="Traeger S."/>
            <person name="Wang M."/>
            <person name="Zifcakova L."/>
            <person name="Wipf D."/>
            <person name="Zambonelli A."/>
            <person name="Paolocci F."/>
            <person name="Nowrousian M."/>
            <person name="Ottonello S."/>
            <person name="Baldrian P."/>
            <person name="Spatafora J.W."/>
            <person name="Henrissat B."/>
            <person name="Nagy L.G."/>
            <person name="Aury J.M."/>
            <person name="Wincker P."/>
            <person name="Grigoriev I.V."/>
            <person name="Bonfante P."/>
            <person name="Martin F.M."/>
        </authorList>
    </citation>
    <scope>NUCLEOTIDE SEQUENCE [LARGE SCALE GENOMIC DNA]</scope>
    <source>
        <strain evidence="2 3">ATCC MYA-4762</strain>
    </source>
</reference>
<proteinExistence type="predicted"/>
<dbReference type="InParanoid" id="A0A3N4LMX5"/>
<sequence length="143" mass="15772">MVDSSPPQTNEPGSQDSISALIHVNTRMIAQLSAIEARLHILESGAGSPSSTIRVTETERRTPARPTPERITPEPPTRAQSPIAQDSSFNNRDRTEQNVSLNIRQPDKFSGDRAELEDFLFHLEGYFLPGFRGAPHSPLNGIE</sequence>
<feature type="compositionally biased region" description="Polar residues" evidence="1">
    <location>
        <begin position="79"/>
        <end position="90"/>
    </location>
</feature>
<feature type="region of interest" description="Disordered" evidence="1">
    <location>
        <begin position="42"/>
        <end position="106"/>
    </location>
</feature>
<protein>
    <submittedName>
        <fullName evidence="2">Uncharacterized protein</fullName>
    </submittedName>
</protein>
<gene>
    <name evidence="2" type="ORF">L211DRAFT_871349</name>
</gene>
<keyword evidence="3" id="KW-1185">Reference proteome</keyword>
<name>A0A3N4LMX5_9PEZI</name>
<accession>A0A3N4LMX5</accession>
<evidence type="ECO:0000256" key="1">
    <source>
        <dbReference type="SAM" id="MobiDB-lite"/>
    </source>
</evidence>
<dbReference type="EMBL" id="ML121591">
    <property type="protein sequence ID" value="RPB19315.1"/>
    <property type="molecule type" value="Genomic_DNA"/>
</dbReference>